<dbReference type="AlphaFoldDB" id="A0AAU8FWC2"/>
<gene>
    <name evidence="5" type="ORF">ABRQ22_11805</name>
</gene>
<dbReference type="Gene3D" id="1.10.10.10">
    <property type="entry name" value="Winged helix-like DNA-binding domain superfamily/Winged helix DNA-binding domain"/>
    <property type="match status" value="1"/>
</dbReference>
<dbReference type="PANTHER" id="PTHR44688">
    <property type="entry name" value="DNA-BINDING TRANSCRIPTIONAL ACTIVATOR DEVR_DOSR"/>
    <property type="match status" value="1"/>
</dbReference>
<evidence type="ECO:0000313" key="5">
    <source>
        <dbReference type="EMBL" id="XCH28291.1"/>
    </source>
</evidence>
<keyword evidence="1" id="KW-0805">Transcription regulation</keyword>
<keyword evidence="3" id="KW-0804">Transcription</keyword>
<reference evidence="5" key="1">
    <citation type="submission" date="2024-06" db="EMBL/GenBank/DDBJ databases">
        <title>Complete genome sequence of the cellulolytic actinobacterium, Cellulosimicrobium ES-005.</title>
        <authorList>
            <person name="Matthews C.T."/>
            <person name="Underwood K.D."/>
            <person name="Ghanchi K.M."/>
            <person name="Fields S.D."/>
            <person name="Gardner S.G."/>
        </authorList>
    </citation>
    <scope>NUCLEOTIDE SEQUENCE</scope>
    <source>
        <strain evidence="5">ES-005</strain>
    </source>
</reference>
<dbReference type="CDD" id="cd06170">
    <property type="entry name" value="LuxR_C_like"/>
    <property type="match status" value="1"/>
</dbReference>
<organism evidence="5">
    <name type="scientific">Cellulosimicrobium sp. ES-005</name>
    <dbReference type="NCBI Taxonomy" id="3163031"/>
    <lineage>
        <taxon>Bacteria</taxon>
        <taxon>Bacillati</taxon>
        <taxon>Actinomycetota</taxon>
        <taxon>Actinomycetes</taxon>
        <taxon>Micrococcales</taxon>
        <taxon>Promicromonosporaceae</taxon>
        <taxon>Cellulosimicrobium</taxon>
    </lineage>
</organism>
<dbReference type="GO" id="GO:0003677">
    <property type="term" value="F:DNA binding"/>
    <property type="evidence" value="ECO:0007669"/>
    <property type="project" value="UniProtKB-KW"/>
</dbReference>
<dbReference type="InterPro" id="IPR016032">
    <property type="entry name" value="Sig_transdc_resp-reg_C-effctor"/>
</dbReference>
<dbReference type="Pfam" id="PF00196">
    <property type="entry name" value="GerE"/>
    <property type="match status" value="1"/>
</dbReference>
<keyword evidence="2" id="KW-0238">DNA-binding</keyword>
<name>A0AAU8FWC2_9MICO</name>
<evidence type="ECO:0000256" key="1">
    <source>
        <dbReference type="ARBA" id="ARBA00023015"/>
    </source>
</evidence>
<dbReference type="InterPro" id="IPR036388">
    <property type="entry name" value="WH-like_DNA-bd_sf"/>
</dbReference>
<dbReference type="EMBL" id="CP159290">
    <property type="protein sequence ID" value="XCH28291.1"/>
    <property type="molecule type" value="Genomic_DNA"/>
</dbReference>
<dbReference type="SMART" id="SM00421">
    <property type="entry name" value="HTH_LUXR"/>
    <property type="match status" value="1"/>
</dbReference>
<dbReference type="InterPro" id="IPR000792">
    <property type="entry name" value="Tscrpt_reg_LuxR_C"/>
</dbReference>
<dbReference type="InterPro" id="IPR059106">
    <property type="entry name" value="WHD_MalT"/>
</dbReference>
<evidence type="ECO:0000256" key="3">
    <source>
        <dbReference type="ARBA" id="ARBA00023163"/>
    </source>
</evidence>
<dbReference type="PROSITE" id="PS50043">
    <property type="entry name" value="HTH_LUXR_2"/>
    <property type="match status" value="1"/>
</dbReference>
<sequence length="877" mass="92694">MEAALRGLLPRLATTSAAIERPLLDDTLTSTTRHVLVRAARGFGKTVSVARWSRAALAEGQVIVWLSASASDPARRCIGAGELADRVLDQVRYVLRPTGSTDLDGAGPGRLGALLRALGPVTVVVDDVRAGHAGLIDAACAAAVALGARAVVLSTVGPTPVRRGTGMVEVGMAALAWSAQDTVRFARVRGIEITEEVAGLVTDGLGGYPASIVTAVADLGSGGSGGVDLHDAVPAVVRRETTRALGSFVPPEIMPFLLDTCVERRLQVDELDDLTAVPDARSTARRLVEGGILYRHVGADAGVLEYEPRMRQSLLSHLRYLDPAGYVRRFQQRVDAHVARGATWAALSRALDSREPGVVDRALVATWPDLLAVSSGPGFDELWRSAVERCPESIPGRLRILRAAIRPTIGRIESLDEHDEPLAEAVAPTTASPEARALDAFCRVALLRRAGLYDKSLQAAQGALDDLGADRGAPRSIGAAVLLELQASMSALCAGLVRVAAAFADSASQRATRSGALSVAAVACELAAVAEACGGDLVAADEWVRESRSLPAPPAWWRGCGGDVPSVVAALVHLEGRRIDEAKASLGRSIERPGGDLWFVRRHVMAVMAELSGTPDLALDVLVADAARRGMAVEPDASERRAPFLVVQDVARLHLVAGRGAAAIRVADTLPRSAPVRDVVNAHALVASGSLVEAFRRVARLGERARLTTGARIEGLAVTASALVALGEKDQARAEMRRAWGLARRANALLELRWASPEAMDLLLADVDGAERAELEPVAELGRRASPEGGTVLLPERQLLVLQLVVDGLSGPEIARRLYVSHNTVKTQIREIYRRLGTHTRAETVMRAKQLGLVAASRGAVRRGVNAASAAGTKQHR</sequence>
<proteinExistence type="predicted"/>
<dbReference type="RefSeq" id="WP_353706867.1">
    <property type="nucleotide sequence ID" value="NZ_CP159290.1"/>
</dbReference>
<evidence type="ECO:0000259" key="4">
    <source>
        <dbReference type="PROSITE" id="PS50043"/>
    </source>
</evidence>
<dbReference type="Pfam" id="PF25873">
    <property type="entry name" value="WHD_MalT"/>
    <property type="match status" value="1"/>
</dbReference>
<protein>
    <submittedName>
        <fullName evidence="5">LuxR C-terminal-related transcriptional regulator</fullName>
    </submittedName>
</protein>
<evidence type="ECO:0000256" key="2">
    <source>
        <dbReference type="ARBA" id="ARBA00023125"/>
    </source>
</evidence>
<dbReference type="SUPFAM" id="SSF46894">
    <property type="entry name" value="C-terminal effector domain of the bipartite response regulators"/>
    <property type="match status" value="1"/>
</dbReference>
<dbReference type="PRINTS" id="PR00038">
    <property type="entry name" value="HTHLUXR"/>
</dbReference>
<accession>A0AAU8FWC2</accession>
<feature type="domain" description="HTH luxR-type" evidence="4">
    <location>
        <begin position="787"/>
        <end position="852"/>
    </location>
</feature>
<dbReference type="GO" id="GO:0006355">
    <property type="term" value="P:regulation of DNA-templated transcription"/>
    <property type="evidence" value="ECO:0007669"/>
    <property type="project" value="InterPro"/>
</dbReference>
<dbReference type="PANTHER" id="PTHR44688:SF16">
    <property type="entry name" value="DNA-BINDING TRANSCRIPTIONAL ACTIVATOR DEVR_DOSR"/>
    <property type="match status" value="1"/>
</dbReference>